<name>A0AAD8JTE2_TARER</name>
<reference evidence="2" key="1">
    <citation type="journal article" date="2023" name="bioRxiv">
        <title>Improved chromosome-level genome assembly for marigold (Tagetes erecta).</title>
        <authorList>
            <person name="Jiang F."/>
            <person name="Yuan L."/>
            <person name="Wang S."/>
            <person name="Wang H."/>
            <person name="Xu D."/>
            <person name="Wang A."/>
            <person name="Fan W."/>
        </authorList>
    </citation>
    <scope>NUCLEOTIDE SEQUENCE</scope>
    <source>
        <strain evidence="2">WSJ</strain>
        <tissue evidence="2">Leaf</tissue>
    </source>
</reference>
<keyword evidence="1" id="KW-0472">Membrane</keyword>
<accession>A0AAD8JTE2</accession>
<keyword evidence="1" id="KW-0812">Transmembrane</keyword>
<proteinExistence type="predicted"/>
<evidence type="ECO:0000256" key="1">
    <source>
        <dbReference type="SAM" id="Phobius"/>
    </source>
</evidence>
<gene>
    <name evidence="2" type="ORF">QVD17_36079</name>
</gene>
<keyword evidence="1" id="KW-1133">Transmembrane helix</keyword>
<sequence length="103" mass="11781">MIYADKLNTMSNCSSFVFGSSNLFAITNLFLILLPEVALEATKRISNFGFQKAGSLIRKNIAQLISIFLLIRKRQEVVMMLKLYLPTTIIAFDSIYHKLQPHR</sequence>
<keyword evidence="3" id="KW-1185">Reference proteome</keyword>
<evidence type="ECO:0000313" key="3">
    <source>
        <dbReference type="Proteomes" id="UP001229421"/>
    </source>
</evidence>
<feature type="transmembrane region" description="Helical" evidence="1">
    <location>
        <begin position="16"/>
        <end position="34"/>
    </location>
</feature>
<evidence type="ECO:0000313" key="2">
    <source>
        <dbReference type="EMBL" id="KAK1409553.1"/>
    </source>
</evidence>
<protein>
    <submittedName>
        <fullName evidence="2">Uncharacterized protein</fullName>
    </submittedName>
</protein>
<dbReference type="EMBL" id="JAUHHV010000010">
    <property type="protein sequence ID" value="KAK1409553.1"/>
    <property type="molecule type" value="Genomic_DNA"/>
</dbReference>
<comment type="caution">
    <text evidence="2">The sequence shown here is derived from an EMBL/GenBank/DDBJ whole genome shotgun (WGS) entry which is preliminary data.</text>
</comment>
<dbReference type="AlphaFoldDB" id="A0AAD8JTE2"/>
<dbReference type="Proteomes" id="UP001229421">
    <property type="component" value="Unassembled WGS sequence"/>
</dbReference>
<organism evidence="2 3">
    <name type="scientific">Tagetes erecta</name>
    <name type="common">African marigold</name>
    <dbReference type="NCBI Taxonomy" id="13708"/>
    <lineage>
        <taxon>Eukaryota</taxon>
        <taxon>Viridiplantae</taxon>
        <taxon>Streptophyta</taxon>
        <taxon>Embryophyta</taxon>
        <taxon>Tracheophyta</taxon>
        <taxon>Spermatophyta</taxon>
        <taxon>Magnoliopsida</taxon>
        <taxon>eudicotyledons</taxon>
        <taxon>Gunneridae</taxon>
        <taxon>Pentapetalae</taxon>
        <taxon>asterids</taxon>
        <taxon>campanulids</taxon>
        <taxon>Asterales</taxon>
        <taxon>Asteraceae</taxon>
        <taxon>Asteroideae</taxon>
        <taxon>Heliantheae alliance</taxon>
        <taxon>Tageteae</taxon>
        <taxon>Tagetes</taxon>
    </lineage>
</organism>